<dbReference type="AlphaFoldDB" id="A0ABD2PFT8"/>
<evidence type="ECO:0000313" key="5">
    <source>
        <dbReference type="Proteomes" id="UP001516400"/>
    </source>
</evidence>
<organism evidence="4 5">
    <name type="scientific">Cryptolaemus montrouzieri</name>
    <dbReference type="NCBI Taxonomy" id="559131"/>
    <lineage>
        <taxon>Eukaryota</taxon>
        <taxon>Metazoa</taxon>
        <taxon>Ecdysozoa</taxon>
        <taxon>Arthropoda</taxon>
        <taxon>Hexapoda</taxon>
        <taxon>Insecta</taxon>
        <taxon>Pterygota</taxon>
        <taxon>Neoptera</taxon>
        <taxon>Endopterygota</taxon>
        <taxon>Coleoptera</taxon>
        <taxon>Polyphaga</taxon>
        <taxon>Cucujiformia</taxon>
        <taxon>Coccinelloidea</taxon>
        <taxon>Coccinellidae</taxon>
        <taxon>Scymninae</taxon>
        <taxon>Scymnini</taxon>
        <taxon>Cryptolaemus</taxon>
    </lineage>
</organism>
<keyword evidence="5" id="KW-1185">Reference proteome</keyword>
<evidence type="ECO:0000256" key="2">
    <source>
        <dbReference type="SAM" id="MobiDB-lite"/>
    </source>
</evidence>
<feature type="region of interest" description="Disordered" evidence="2">
    <location>
        <begin position="388"/>
        <end position="428"/>
    </location>
</feature>
<sequence>MDENGMENEHLEQRNSSNTEYLPTKCRVTKPPPPKPATNPLQFIKVAPPPLFQKAKEQVNKVEKIKKERKEVQDEAEDWQANLDNWKSSRRKLQEHIIERVVEVKKFEQEDNGRSRRKAKTFNEILEERGKSKYSIPIYIDESNDWSDYGISDSKSDQSQDSKTSGLEVPEQYSSDEFSSRRETSTAEPIYSKTDIKLNNNNYNQISLHRQLDSKDLDETIPKNGQYTYESAIEGYRSRIKSKIDDSILVKISELPKRNSEVEALVPKGEIVKRKELFDRQQIEGSISRNTSSRVLQDFENSISIKQRLKSLEKCNDQTVKHVDNINIIPKVKQISQLFNKPCTENMKNNYNDEVSQNNNTDYPQRREKLNINIVPWVERDHPSDTSEIDVYVDKNDSKEVESQSDDKSSDTFYSGLEDTNYPPSVSSTDYMALSSDREDSGIHTADVSCSVSQADDTAEELESNTNSHENTSDDFQLRQKYFKDTEDNNNIYGNHILKLTKENIINQTNTDSQENDTNSTMYNPTSVSSFSQDVINSTVMYLEAVKEPESQNVESKEDEQAQDATEPSELHMYQKKLEDEVQKALDSTPSEQNFNNPEFINISDPFTENREFLFNPDFPLHPTKMVEPPKVKPPPPPVFEDEEPLDASVKRMNSTKRIKKEITLKRSSFLGLNEPEDVDKDLLDDICIALPETEQSKVEEILAKQLYESKILDRQDTVEGEEVAAEPKNSMTPEEDEIMKREREIIEMVEKAEKNRDFDGIPAEQLPIQVQKPTIPLSRTFPPPTYTQKPADASYHDKQPDYLDDQDSEVLKVEQELQQLEQEELKRKRDNLLFRQACSRVFAKNKRYSFENILDAPSTTLECRKSMPELQCLKIEKEPCIKNASLFRSIHDIDMKYRKSVPNIPGYLYPGYSHPRNDFQTIEKYERKSMPEFQHDKHRSAFEVPARKPILPHDSIGSSSKQYIQPGEAASIKPLSFLPSSGDPLLIKPRNRNASNSAWLKTRSNLETKSYDQHWLYQEAELRRLQDQKNYPGWQQTKHLSEHSIPNLIQRGPIAPAHGSSKSSIKKLTSVNNDVQPYLEHHPPIGPPLPVTQPRSIAVEDSQNRILSVSGKKKCSFCGNELGMSIYFCSSFAKYYLNGSIYILRLL</sequence>
<feature type="coiled-coil region" evidence="1">
    <location>
        <begin position="55"/>
        <end position="96"/>
    </location>
</feature>
<feature type="region of interest" description="Disordered" evidence="2">
    <location>
        <begin position="776"/>
        <end position="797"/>
    </location>
</feature>
<feature type="compositionally biased region" description="Basic and acidic residues" evidence="2">
    <location>
        <begin position="392"/>
        <end position="410"/>
    </location>
</feature>
<feature type="region of interest" description="Disordered" evidence="2">
    <location>
        <begin position="150"/>
        <end position="193"/>
    </location>
</feature>
<evidence type="ECO:0000259" key="3">
    <source>
        <dbReference type="Pfam" id="PF15949"/>
    </source>
</evidence>
<accession>A0ABD2PFT8</accession>
<comment type="caution">
    <text evidence="4">The sequence shown here is derived from an EMBL/GenBank/DDBJ whole genome shotgun (WGS) entry which is preliminary data.</text>
</comment>
<feature type="coiled-coil region" evidence="1">
    <location>
        <begin position="804"/>
        <end position="831"/>
    </location>
</feature>
<dbReference type="Pfam" id="PF15949">
    <property type="entry name" value="DUF4757"/>
    <property type="match status" value="1"/>
</dbReference>
<feature type="domain" description="DUF4757" evidence="3">
    <location>
        <begin position="59"/>
        <end position="128"/>
    </location>
</feature>
<name>A0ABD2PFT8_9CUCU</name>
<proteinExistence type="predicted"/>
<dbReference type="EMBL" id="JABFTP020000186">
    <property type="protein sequence ID" value="KAL3289698.1"/>
    <property type="molecule type" value="Genomic_DNA"/>
</dbReference>
<keyword evidence="1" id="KW-0175">Coiled coil</keyword>
<feature type="region of interest" description="Disordered" evidence="2">
    <location>
        <begin position="548"/>
        <end position="570"/>
    </location>
</feature>
<feature type="region of interest" description="Disordered" evidence="2">
    <location>
        <begin position="453"/>
        <end position="474"/>
    </location>
</feature>
<reference evidence="4 5" key="1">
    <citation type="journal article" date="2021" name="BMC Biol.">
        <title>Horizontally acquired antibacterial genes associated with adaptive radiation of ladybird beetles.</title>
        <authorList>
            <person name="Li H.S."/>
            <person name="Tang X.F."/>
            <person name="Huang Y.H."/>
            <person name="Xu Z.Y."/>
            <person name="Chen M.L."/>
            <person name="Du X.Y."/>
            <person name="Qiu B.Y."/>
            <person name="Chen P.T."/>
            <person name="Zhang W."/>
            <person name="Slipinski A."/>
            <person name="Escalona H.E."/>
            <person name="Waterhouse R.M."/>
            <person name="Zwick A."/>
            <person name="Pang H."/>
        </authorList>
    </citation>
    <scope>NUCLEOTIDE SEQUENCE [LARGE SCALE GENOMIC DNA]</scope>
    <source>
        <strain evidence="4">SYSU2018</strain>
    </source>
</reference>
<gene>
    <name evidence="4" type="ORF">HHI36_023098</name>
</gene>
<evidence type="ECO:0000256" key="1">
    <source>
        <dbReference type="SAM" id="Coils"/>
    </source>
</evidence>
<evidence type="ECO:0000313" key="4">
    <source>
        <dbReference type="EMBL" id="KAL3289698.1"/>
    </source>
</evidence>
<dbReference type="Proteomes" id="UP001516400">
    <property type="component" value="Unassembled WGS sequence"/>
</dbReference>
<dbReference type="InterPro" id="IPR031865">
    <property type="entry name" value="DUF4757"/>
</dbReference>
<feature type="region of interest" description="Disordered" evidence="2">
    <location>
        <begin position="1"/>
        <end position="42"/>
    </location>
</feature>
<feature type="compositionally biased region" description="Basic and acidic residues" evidence="2">
    <location>
        <begin position="548"/>
        <end position="560"/>
    </location>
</feature>
<protein>
    <recommendedName>
        <fullName evidence="3">DUF4757 domain-containing protein</fullName>
    </recommendedName>
</protein>